<evidence type="ECO:0000313" key="5">
    <source>
        <dbReference type="Proteomes" id="UP000590412"/>
    </source>
</evidence>
<dbReference type="InterPro" id="IPR006085">
    <property type="entry name" value="XPG_DNA_repair_N"/>
</dbReference>
<feature type="compositionally biased region" description="Low complexity" evidence="1">
    <location>
        <begin position="525"/>
        <end position="534"/>
    </location>
</feature>
<dbReference type="GO" id="GO:0008409">
    <property type="term" value="F:5'-3' exonuclease activity"/>
    <property type="evidence" value="ECO:0007669"/>
    <property type="project" value="TreeGrafter"/>
</dbReference>
<dbReference type="SMART" id="SM00485">
    <property type="entry name" value="XPGN"/>
    <property type="match status" value="1"/>
</dbReference>
<reference evidence="4" key="1">
    <citation type="submission" date="2020-03" db="EMBL/GenBank/DDBJ databases">
        <title>FDA dAtabase for Regulatory Grade micrObial Sequences (FDA-ARGOS): Supporting development and validation of Infectious Disease Dx tests.</title>
        <authorList>
            <person name="Campos J."/>
            <person name="Goldberg B."/>
            <person name="Tallon L."/>
            <person name="Sadzewicz L."/>
            <person name="Vavikolanu K."/>
            <person name="Mehta A."/>
            <person name="Aluvathingal J."/>
            <person name="Nadendla S."/>
            <person name="Nandy P."/>
            <person name="Geyer C."/>
            <person name="Yan Y."/>
            <person name="Sichtig H."/>
        </authorList>
    </citation>
    <scope>NUCLEOTIDE SEQUENCE [LARGE SCALE GENOMIC DNA]</scope>
    <source>
        <strain evidence="4">FDAARGOS_652</strain>
    </source>
</reference>
<feature type="region of interest" description="Disordered" evidence="1">
    <location>
        <begin position="558"/>
        <end position="585"/>
    </location>
</feature>
<comment type="caution">
    <text evidence="4">The sequence shown here is derived from an EMBL/GenBank/DDBJ whole genome shotgun (WGS) entry which is preliminary data.</text>
</comment>
<organism evidence="4 5">
    <name type="scientific">Candida parapsilosis</name>
    <name type="common">Yeast</name>
    <dbReference type="NCBI Taxonomy" id="5480"/>
    <lineage>
        <taxon>Eukaryota</taxon>
        <taxon>Fungi</taxon>
        <taxon>Dikarya</taxon>
        <taxon>Ascomycota</taxon>
        <taxon>Saccharomycotina</taxon>
        <taxon>Pichiomycetes</taxon>
        <taxon>Debaryomycetaceae</taxon>
        <taxon>Candida/Lodderomyces clade</taxon>
        <taxon>Candida</taxon>
    </lineage>
</organism>
<sequence length="614" mass="70278">MGIPELWEVLRPAFDARITIDELVDQYITKFGRPPRVAIDAYIFIFHADHSSIPENDKETILTQNFMSKILALVGLNISVMVVFDGILKPDKSGAGKPSDHEKELEKLHRTENFSEPKEFIQHLKDVLKLNSIEFVQATGEAEAQCAYLQKLGIVDFVITNDVDSLVFGATQVLRNYSRFVEDIGHSPTKKSATLKQKYYVTPVNMSKVEEITGLTRSRLVFLATLRGGDYSSGVKKMGIKNATNLALSGTLFGKFYNRSLTKQELQEAKRGDLTPSEPPPDFSEELEACFVKKGVNSVFPWDAKKDKQERETLFSDLLEKLNESLRGSNRDIFGRGFAVTERFEFDEYFVLLYFFPLVQTRLPVFLPWTLSSGELSINFQIRLGSGMREELSRVSEIEEIDFDGDSALIVSSTDYLFVPKTYNWQIKYIIFKLASYASMIKVTNEKLEDGIGKVMLKYDEREVRNAFPMSVEARRVIESPHRRKGDEDSISYIWVPKSLVEVYYPQLLDQYIQKKKEKFRSKGSKTSSQQKTTLDQLDNSPIKKSSRYFNLSQPIPFEIKPSISPPKRSPTKKKVNKPSPKKQVTVVEGQRKLDFFLKSKKDINNNPFLDPDW</sequence>
<proteinExistence type="predicted"/>
<dbReference type="InterPro" id="IPR006086">
    <property type="entry name" value="XPG-I_dom"/>
</dbReference>
<dbReference type="EMBL" id="JABWAB010000004">
    <property type="protein sequence ID" value="KAF6053099.1"/>
    <property type="molecule type" value="Genomic_DNA"/>
</dbReference>
<gene>
    <name evidence="4" type="ORF">FOB60_003355</name>
</gene>
<name>A0A8X7TBG1_CANPA</name>
<accession>A0A8X7TBG1</accession>
<dbReference type="SMART" id="SM00484">
    <property type="entry name" value="XPGI"/>
    <property type="match status" value="1"/>
</dbReference>
<dbReference type="GO" id="GO:0017108">
    <property type="term" value="F:5'-flap endonuclease activity"/>
    <property type="evidence" value="ECO:0007669"/>
    <property type="project" value="TreeGrafter"/>
</dbReference>
<evidence type="ECO:0000256" key="1">
    <source>
        <dbReference type="SAM" id="MobiDB-lite"/>
    </source>
</evidence>
<dbReference type="OrthoDB" id="2959108at2759"/>
<feature type="domain" description="XPG-I" evidence="2">
    <location>
        <begin position="129"/>
        <end position="200"/>
    </location>
</feature>
<dbReference type="GO" id="GO:0006974">
    <property type="term" value="P:DNA damage response"/>
    <property type="evidence" value="ECO:0007669"/>
    <property type="project" value="UniProtKB-ARBA"/>
</dbReference>
<dbReference type="Pfam" id="PF00867">
    <property type="entry name" value="XPG_I"/>
    <property type="match status" value="1"/>
</dbReference>
<evidence type="ECO:0000259" key="3">
    <source>
        <dbReference type="SMART" id="SM00485"/>
    </source>
</evidence>
<evidence type="ECO:0000313" key="4">
    <source>
        <dbReference type="EMBL" id="KAF6053099.1"/>
    </source>
</evidence>
<dbReference type="GO" id="GO:0005737">
    <property type="term" value="C:cytoplasm"/>
    <property type="evidence" value="ECO:0007669"/>
    <property type="project" value="TreeGrafter"/>
</dbReference>
<dbReference type="InterPro" id="IPR006084">
    <property type="entry name" value="XPG/Rad2"/>
</dbReference>
<dbReference type="CDD" id="cd09870">
    <property type="entry name" value="PIN_YEN1"/>
    <property type="match status" value="1"/>
</dbReference>
<dbReference type="GO" id="GO:0005634">
    <property type="term" value="C:nucleus"/>
    <property type="evidence" value="ECO:0007669"/>
    <property type="project" value="TreeGrafter"/>
</dbReference>
<feature type="compositionally biased region" description="Basic residues" evidence="1">
    <location>
        <begin position="570"/>
        <end position="581"/>
    </location>
</feature>
<protein>
    <submittedName>
        <fullName evidence="4">XPG I-region family protein</fullName>
    </submittedName>
</protein>
<feature type="region of interest" description="Disordered" evidence="1">
    <location>
        <begin position="519"/>
        <end position="541"/>
    </location>
</feature>
<dbReference type="Proteomes" id="UP000590412">
    <property type="component" value="Unassembled WGS sequence"/>
</dbReference>
<dbReference type="PANTHER" id="PTHR11081">
    <property type="entry name" value="FLAP ENDONUCLEASE FAMILY MEMBER"/>
    <property type="match status" value="1"/>
</dbReference>
<evidence type="ECO:0000259" key="2">
    <source>
        <dbReference type="SMART" id="SM00484"/>
    </source>
</evidence>
<dbReference type="InterPro" id="IPR029060">
    <property type="entry name" value="PIN-like_dom_sf"/>
</dbReference>
<dbReference type="PANTHER" id="PTHR11081:SF72">
    <property type="entry name" value="HOLLIDAY JUNCTION RESOLVASE YEN1"/>
    <property type="match status" value="1"/>
</dbReference>
<dbReference type="SUPFAM" id="SSF88723">
    <property type="entry name" value="PIN domain-like"/>
    <property type="match status" value="1"/>
</dbReference>
<feature type="domain" description="XPG N-terminal" evidence="3">
    <location>
        <begin position="1"/>
        <end position="117"/>
    </location>
</feature>
<dbReference type="AlphaFoldDB" id="A0A8X7TBG1"/>
<dbReference type="PRINTS" id="PR00853">
    <property type="entry name" value="XPGRADSUPER"/>
</dbReference>
<dbReference type="Gene3D" id="3.40.50.1010">
    <property type="entry name" value="5'-nuclease"/>
    <property type="match status" value="1"/>
</dbReference>